<name>A0A934ST77_9MICO</name>
<dbReference type="Proteomes" id="UP000636458">
    <property type="component" value="Unassembled WGS sequence"/>
</dbReference>
<keyword evidence="2" id="KW-1185">Reference proteome</keyword>
<comment type="caution">
    <text evidence="1">The sequence shown here is derived from an EMBL/GenBank/DDBJ whole genome shotgun (WGS) entry which is preliminary data.</text>
</comment>
<accession>A0A934ST77</accession>
<dbReference type="EMBL" id="JAEPES010000003">
    <property type="protein sequence ID" value="MBK4347684.1"/>
    <property type="molecule type" value="Genomic_DNA"/>
</dbReference>
<proteinExistence type="predicted"/>
<protein>
    <submittedName>
        <fullName evidence="1">Uncharacterized protein</fullName>
    </submittedName>
</protein>
<dbReference type="RefSeq" id="WP_200556262.1">
    <property type="nucleotide sequence ID" value="NZ_JAEPES010000003.1"/>
</dbReference>
<organism evidence="1 2">
    <name type="scientific">Lacisediminihabitans changchengi</name>
    <dbReference type="NCBI Taxonomy" id="2787634"/>
    <lineage>
        <taxon>Bacteria</taxon>
        <taxon>Bacillati</taxon>
        <taxon>Actinomycetota</taxon>
        <taxon>Actinomycetes</taxon>
        <taxon>Micrococcales</taxon>
        <taxon>Microbacteriaceae</taxon>
        <taxon>Lacisediminihabitans</taxon>
    </lineage>
</organism>
<evidence type="ECO:0000313" key="2">
    <source>
        <dbReference type="Proteomes" id="UP000636458"/>
    </source>
</evidence>
<reference evidence="1" key="1">
    <citation type="submission" date="2021-01" db="EMBL/GenBank/DDBJ databases">
        <title>Lacisediminihabitans sp. nov. strain G11-30, isolated from Antarctic Soil.</title>
        <authorList>
            <person name="Li J."/>
        </authorList>
    </citation>
    <scope>NUCLEOTIDE SEQUENCE</scope>
    <source>
        <strain evidence="1">G11-30</strain>
    </source>
</reference>
<evidence type="ECO:0000313" key="1">
    <source>
        <dbReference type="EMBL" id="MBK4347684.1"/>
    </source>
</evidence>
<gene>
    <name evidence="1" type="ORF">IV501_08570</name>
</gene>
<sequence>MPDLRTRVAKSRVIGSYGHQRTVLPQRSINAGSAPADYRRWAIVIAVLEARYLPTIGIDFLELSNVDPEAWQKFREDFDPVNTAAALQVSPDEARKFAERLLSRAHTLDPTGDWSKLIRRAPSRAWKSLRGDALVALDHRLAGEILLTFVEDLASRGAAEALPETNSFSRSWHPLIERISTRRDTPLDEILGDLGVSPHANVVLAVEGETEEILVPRVFDELGLRRSPDLLRILCMRTEGRDLSMVIALTVAPLLGERQGDNYWMIRPPTAVVVAVDPGEVWATQAKVEKRRRKWIEEIQNVVKAQGGEVDETELEKLVQVRLWKQTCFEFEHFTDLELAQTISVLHPNSGGLDLPGLVDLTAATRSAGADIKKVWHGWNPQIRKPELANALWPTLRDKIHRAQRDPAADVPPIAAVALDAHDLAQSFNFGRYVIRAKSD</sequence>
<dbReference type="AlphaFoldDB" id="A0A934ST77"/>